<keyword evidence="9 10" id="KW-0472">Membrane</keyword>
<dbReference type="PANTHER" id="PTHR32024:SF1">
    <property type="entry name" value="KTR SYSTEM POTASSIUM UPTAKE PROTEIN B"/>
    <property type="match status" value="1"/>
</dbReference>
<feature type="transmembrane region" description="Helical" evidence="10">
    <location>
        <begin position="77"/>
        <end position="101"/>
    </location>
</feature>
<keyword evidence="2" id="KW-0813">Transport</keyword>
<keyword evidence="4" id="KW-0633">Potassium transport</keyword>
<evidence type="ECO:0000256" key="7">
    <source>
        <dbReference type="ARBA" id="ARBA00022989"/>
    </source>
</evidence>
<keyword evidence="7 10" id="KW-1133">Transmembrane helix</keyword>
<feature type="transmembrane region" description="Helical" evidence="10">
    <location>
        <begin position="16"/>
        <end position="34"/>
    </location>
</feature>
<evidence type="ECO:0000313" key="11">
    <source>
        <dbReference type="EMBL" id="GGH22037.1"/>
    </source>
</evidence>
<feature type="transmembrane region" description="Helical" evidence="10">
    <location>
        <begin position="317"/>
        <end position="335"/>
    </location>
</feature>
<feature type="transmembrane region" description="Helical" evidence="10">
    <location>
        <begin position="235"/>
        <end position="254"/>
    </location>
</feature>
<feature type="transmembrane region" description="Helical" evidence="10">
    <location>
        <begin position="198"/>
        <end position="223"/>
    </location>
</feature>
<comment type="caution">
    <text evidence="11">The sequence shown here is derived from an EMBL/GenBank/DDBJ whole genome shotgun (WGS) entry which is preliminary data.</text>
</comment>
<keyword evidence="12" id="KW-1185">Reference proteome</keyword>
<evidence type="ECO:0000256" key="8">
    <source>
        <dbReference type="ARBA" id="ARBA00023065"/>
    </source>
</evidence>
<sequence length="451" mass="49166">MPKNMRSKKYLTPAKTLTYGFAMIITIGTFLLTLGPSSADGQKLNLIDALFTATSATCVTGLVVVDTGSQFSLFGQIILMTLTQIGGLGFMTMGTLIALAFNRRISFRDRLVLQEAMNHNSMEGILSLIRRVMIYSLVIESIGALILAARWSFEMPFSQALYFGVFHSISFFNNGGFDLFGTIHGPFGSLTRYTADPIVNMVVMVMVFLGGIGFIVISDLVNYRSTRRLSLHSKVVLSMSTFLVVFGAIVIFAMEATNPATLKSMSVGEGIFASFFHSINSRSGGLSTLSVAQMKTSTQFLIIILMFIGAAPGSTGGGIKVTVFAVLVGTMYAMVRGKEDIVFFRKRLAKESVFKAITQTWLALFLVIFVAMILSVFEDRDFLVLLFETTSAFGTVGLSLDLTPTLKEISKVILSILMFLGRLGPLTLAYALTSRAAKDPFRYPEGKITIG</sequence>
<accession>A0ABQ1YDT0</accession>
<keyword evidence="8" id="KW-0406">Ion transport</keyword>
<comment type="subcellular location">
    <subcellularLocation>
        <location evidence="1">Cell membrane</location>
        <topology evidence="1">Multi-pass membrane protein</topology>
    </subcellularLocation>
</comment>
<protein>
    <submittedName>
        <fullName evidence="11">K+ transporter Trk</fullName>
    </submittedName>
</protein>
<proteinExistence type="predicted"/>
<evidence type="ECO:0000313" key="12">
    <source>
        <dbReference type="Proteomes" id="UP000659344"/>
    </source>
</evidence>
<keyword evidence="3" id="KW-1003">Cell membrane</keyword>
<dbReference type="InterPro" id="IPR003445">
    <property type="entry name" value="Cat_transpt"/>
</dbReference>
<evidence type="ECO:0000256" key="5">
    <source>
        <dbReference type="ARBA" id="ARBA00022692"/>
    </source>
</evidence>
<evidence type="ECO:0000256" key="6">
    <source>
        <dbReference type="ARBA" id="ARBA00022958"/>
    </source>
</evidence>
<evidence type="ECO:0000256" key="2">
    <source>
        <dbReference type="ARBA" id="ARBA00022448"/>
    </source>
</evidence>
<organism evidence="11 12">
    <name type="scientific">Paenibacillus segetis</name>
    <dbReference type="NCBI Taxonomy" id="1325360"/>
    <lineage>
        <taxon>Bacteria</taxon>
        <taxon>Bacillati</taxon>
        <taxon>Bacillota</taxon>
        <taxon>Bacilli</taxon>
        <taxon>Bacillales</taxon>
        <taxon>Paenibacillaceae</taxon>
        <taxon>Paenibacillus</taxon>
    </lineage>
</organism>
<name>A0ABQ1YDT0_9BACL</name>
<dbReference type="Proteomes" id="UP000659344">
    <property type="component" value="Unassembled WGS sequence"/>
</dbReference>
<gene>
    <name evidence="11" type="ORF">GCM10008013_20270</name>
</gene>
<evidence type="ECO:0000256" key="3">
    <source>
        <dbReference type="ARBA" id="ARBA00022475"/>
    </source>
</evidence>
<dbReference type="InterPro" id="IPR004772">
    <property type="entry name" value="TrkH"/>
</dbReference>
<dbReference type="EMBL" id="BMFT01000001">
    <property type="protein sequence ID" value="GGH22037.1"/>
    <property type="molecule type" value="Genomic_DNA"/>
</dbReference>
<keyword evidence="5 10" id="KW-0812">Transmembrane</keyword>
<keyword evidence="6" id="KW-0630">Potassium</keyword>
<evidence type="ECO:0000256" key="9">
    <source>
        <dbReference type="ARBA" id="ARBA00023136"/>
    </source>
</evidence>
<dbReference type="NCBIfam" id="TIGR00933">
    <property type="entry name" value="2a38"/>
    <property type="match status" value="1"/>
</dbReference>
<feature type="transmembrane region" description="Helical" evidence="10">
    <location>
        <begin position="132"/>
        <end position="153"/>
    </location>
</feature>
<feature type="transmembrane region" description="Helical" evidence="10">
    <location>
        <begin position="356"/>
        <end position="376"/>
    </location>
</feature>
<feature type="transmembrane region" description="Helical" evidence="10">
    <location>
        <begin position="412"/>
        <end position="432"/>
    </location>
</feature>
<dbReference type="Pfam" id="PF02386">
    <property type="entry name" value="TrkH"/>
    <property type="match status" value="1"/>
</dbReference>
<reference evidence="12" key="1">
    <citation type="journal article" date="2019" name="Int. J. Syst. Evol. Microbiol.">
        <title>The Global Catalogue of Microorganisms (GCM) 10K type strain sequencing project: providing services to taxonomists for standard genome sequencing and annotation.</title>
        <authorList>
            <consortium name="The Broad Institute Genomics Platform"/>
            <consortium name="The Broad Institute Genome Sequencing Center for Infectious Disease"/>
            <person name="Wu L."/>
            <person name="Ma J."/>
        </authorList>
    </citation>
    <scope>NUCLEOTIDE SEQUENCE [LARGE SCALE GENOMIC DNA]</scope>
    <source>
        <strain evidence="12">CGMCC 1.12769</strain>
    </source>
</reference>
<evidence type="ECO:0000256" key="4">
    <source>
        <dbReference type="ARBA" id="ARBA00022538"/>
    </source>
</evidence>
<evidence type="ECO:0000256" key="10">
    <source>
        <dbReference type="SAM" id="Phobius"/>
    </source>
</evidence>
<dbReference type="PANTHER" id="PTHR32024">
    <property type="entry name" value="TRK SYSTEM POTASSIUM UPTAKE PROTEIN TRKG-RELATED"/>
    <property type="match status" value="1"/>
</dbReference>
<evidence type="ECO:0000256" key="1">
    <source>
        <dbReference type="ARBA" id="ARBA00004651"/>
    </source>
</evidence>